<dbReference type="Proteomes" id="UP000800035">
    <property type="component" value="Unassembled WGS sequence"/>
</dbReference>
<feature type="signal peptide" evidence="1">
    <location>
        <begin position="1"/>
        <end position="17"/>
    </location>
</feature>
<reference evidence="2" key="1">
    <citation type="journal article" date="2020" name="Stud. Mycol.">
        <title>101 Dothideomycetes genomes: a test case for predicting lifestyles and emergence of pathogens.</title>
        <authorList>
            <person name="Haridas S."/>
            <person name="Albert R."/>
            <person name="Binder M."/>
            <person name="Bloem J."/>
            <person name="Labutti K."/>
            <person name="Salamov A."/>
            <person name="Andreopoulos B."/>
            <person name="Baker S."/>
            <person name="Barry K."/>
            <person name="Bills G."/>
            <person name="Bluhm B."/>
            <person name="Cannon C."/>
            <person name="Castanera R."/>
            <person name="Culley D."/>
            <person name="Daum C."/>
            <person name="Ezra D."/>
            <person name="Gonzalez J."/>
            <person name="Henrissat B."/>
            <person name="Kuo A."/>
            <person name="Liang C."/>
            <person name="Lipzen A."/>
            <person name="Lutzoni F."/>
            <person name="Magnuson J."/>
            <person name="Mondo S."/>
            <person name="Nolan M."/>
            <person name="Ohm R."/>
            <person name="Pangilinan J."/>
            <person name="Park H.-J."/>
            <person name="Ramirez L."/>
            <person name="Alfaro M."/>
            <person name="Sun H."/>
            <person name="Tritt A."/>
            <person name="Yoshinaga Y."/>
            <person name="Zwiers L.-H."/>
            <person name="Turgeon B."/>
            <person name="Goodwin S."/>
            <person name="Spatafora J."/>
            <person name="Crous P."/>
            <person name="Grigoriev I."/>
        </authorList>
    </citation>
    <scope>NUCLEOTIDE SEQUENCE</scope>
    <source>
        <strain evidence="2">CBS 675.92</strain>
    </source>
</reference>
<organism evidence="2 3">
    <name type="scientific">Byssothecium circinans</name>
    <dbReference type="NCBI Taxonomy" id="147558"/>
    <lineage>
        <taxon>Eukaryota</taxon>
        <taxon>Fungi</taxon>
        <taxon>Dikarya</taxon>
        <taxon>Ascomycota</taxon>
        <taxon>Pezizomycotina</taxon>
        <taxon>Dothideomycetes</taxon>
        <taxon>Pleosporomycetidae</taxon>
        <taxon>Pleosporales</taxon>
        <taxon>Massarineae</taxon>
        <taxon>Massarinaceae</taxon>
        <taxon>Byssothecium</taxon>
    </lineage>
</organism>
<keyword evidence="1" id="KW-0732">Signal</keyword>
<name>A0A6A5UG93_9PLEO</name>
<dbReference type="EMBL" id="ML976977">
    <property type="protein sequence ID" value="KAF1963808.1"/>
    <property type="molecule type" value="Genomic_DNA"/>
</dbReference>
<sequence>MKLLFAVLSLIMSTVAAQAEAAVEARAVQLKARQSTTHFTYARTRTSITVKQSARTYSLLSITAITSATASTTPFLPVLLIRGLLAICMSNSSHNLFSQILSIASILGFDSDGGLCLGCRHIDCTCRQQRVVNPRIRNLDDPEFKFNDIASSYSGTRIKGRTPLHEYGISLGL</sequence>
<dbReference type="AlphaFoldDB" id="A0A6A5UG93"/>
<accession>A0A6A5UG93</accession>
<feature type="chain" id="PRO_5025372247" evidence="1">
    <location>
        <begin position="18"/>
        <end position="173"/>
    </location>
</feature>
<protein>
    <submittedName>
        <fullName evidence="2">Uncharacterized protein</fullName>
    </submittedName>
</protein>
<gene>
    <name evidence="2" type="ORF">CC80DRAFT_487118</name>
</gene>
<keyword evidence="3" id="KW-1185">Reference proteome</keyword>
<proteinExistence type="predicted"/>
<evidence type="ECO:0000256" key="1">
    <source>
        <dbReference type="SAM" id="SignalP"/>
    </source>
</evidence>
<evidence type="ECO:0000313" key="3">
    <source>
        <dbReference type="Proteomes" id="UP000800035"/>
    </source>
</evidence>
<evidence type="ECO:0000313" key="2">
    <source>
        <dbReference type="EMBL" id="KAF1963808.1"/>
    </source>
</evidence>